<accession>A0A926HUZ2</accession>
<dbReference type="InterPro" id="IPR051531">
    <property type="entry name" value="N-acetyltransferase"/>
</dbReference>
<organism evidence="2 3">
    <name type="scientific">Congzhengia minquanensis</name>
    <dbReference type="NCBI Taxonomy" id="2763657"/>
    <lineage>
        <taxon>Bacteria</taxon>
        <taxon>Bacillati</taxon>
        <taxon>Bacillota</taxon>
        <taxon>Clostridia</taxon>
        <taxon>Eubacteriales</taxon>
        <taxon>Oscillospiraceae</taxon>
        <taxon>Congzhengia</taxon>
    </lineage>
</organism>
<dbReference type="InterPro" id="IPR000182">
    <property type="entry name" value="GNAT_dom"/>
</dbReference>
<name>A0A926HUZ2_9FIRM</name>
<dbReference type="Pfam" id="PF13302">
    <property type="entry name" value="Acetyltransf_3"/>
    <property type="match status" value="1"/>
</dbReference>
<dbReference type="Gene3D" id="3.40.630.30">
    <property type="match status" value="1"/>
</dbReference>
<gene>
    <name evidence="2" type="ORF">H8698_08870</name>
</gene>
<protein>
    <submittedName>
        <fullName evidence="2">GNAT family N-acetyltransferase</fullName>
    </submittedName>
</protein>
<dbReference type="EMBL" id="JACRSU010000003">
    <property type="protein sequence ID" value="MBC8541082.1"/>
    <property type="molecule type" value="Genomic_DNA"/>
</dbReference>
<dbReference type="GO" id="GO:0016747">
    <property type="term" value="F:acyltransferase activity, transferring groups other than amino-acyl groups"/>
    <property type="evidence" value="ECO:0007669"/>
    <property type="project" value="InterPro"/>
</dbReference>
<evidence type="ECO:0000313" key="2">
    <source>
        <dbReference type="EMBL" id="MBC8541082.1"/>
    </source>
</evidence>
<dbReference type="PROSITE" id="PS51186">
    <property type="entry name" value="GNAT"/>
    <property type="match status" value="1"/>
</dbReference>
<dbReference type="AlphaFoldDB" id="A0A926HUZ2"/>
<dbReference type="SUPFAM" id="SSF55729">
    <property type="entry name" value="Acyl-CoA N-acyltransferases (Nat)"/>
    <property type="match status" value="1"/>
</dbReference>
<dbReference type="PANTHER" id="PTHR43792">
    <property type="entry name" value="GNAT FAMILY, PUTATIVE (AFU_ORTHOLOGUE AFUA_3G00765)-RELATED-RELATED"/>
    <property type="match status" value="1"/>
</dbReference>
<evidence type="ECO:0000259" key="1">
    <source>
        <dbReference type="PROSITE" id="PS51186"/>
    </source>
</evidence>
<dbReference type="RefSeq" id="WP_249312888.1">
    <property type="nucleotide sequence ID" value="NZ_JACRSU010000003.1"/>
</dbReference>
<proteinExistence type="predicted"/>
<feature type="domain" description="N-acetyltransferase" evidence="1">
    <location>
        <begin position="14"/>
        <end position="170"/>
    </location>
</feature>
<dbReference type="InterPro" id="IPR016181">
    <property type="entry name" value="Acyl_CoA_acyltransferase"/>
</dbReference>
<keyword evidence="3" id="KW-1185">Reference proteome</keyword>
<dbReference type="Proteomes" id="UP000611762">
    <property type="component" value="Unassembled WGS sequence"/>
</dbReference>
<sequence length="198" mass="23775">MLHENTPTLETQRLILRKFTKDDLPAFWEIMKDKEVNTFLPWFPLETEQEATDFLTNRFLTYYEKPFACRYAVCLKENNIPIGYVWLSDSENHDFGYGLKKEFWHKGIITEAAETVVEWLKNSGLPYITATHDVNNPRSGAVMKKLSMTYKYSYLEQWQPKNIPVTFRMYQRNFDENAQTYMEYWNKYQEHFVEANVM</sequence>
<comment type="caution">
    <text evidence="2">The sequence shown here is derived from an EMBL/GenBank/DDBJ whole genome shotgun (WGS) entry which is preliminary data.</text>
</comment>
<evidence type="ECO:0000313" key="3">
    <source>
        <dbReference type="Proteomes" id="UP000611762"/>
    </source>
</evidence>
<reference evidence="2" key="1">
    <citation type="submission" date="2020-08" db="EMBL/GenBank/DDBJ databases">
        <title>Genome public.</title>
        <authorList>
            <person name="Liu C."/>
            <person name="Sun Q."/>
        </authorList>
    </citation>
    <scope>NUCLEOTIDE SEQUENCE</scope>
    <source>
        <strain evidence="2">H8</strain>
    </source>
</reference>